<gene>
    <name evidence="3" type="ORF">EBB54_20775</name>
</gene>
<evidence type="ECO:0000256" key="1">
    <source>
        <dbReference type="SAM" id="MobiDB-lite"/>
    </source>
</evidence>
<feature type="compositionally biased region" description="Basic residues" evidence="1">
    <location>
        <begin position="120"/>
        <end position="134"/>
    </location>
</feature>
<evidence type="ECO:0000313" key="4">
    <source>
        <dbReference type="Proteomes" id="UP000274920"/>
    </source>
</evidence>
<organism evidence="3 4">
    <name type="scientific">Schaedlerella arabinosiphila</name>
    <dbReference type="NCBI Taxonomy" id="2044587"/>
    <lineage>
        <taxon>Bacteria</taxon>
        <taxon>Bacillati</taxon>
        <taxon>Bacillota</taxon>
        <taxon>Clostridia</taxon>
        <taxon>Lachnospirales</taxon>
        <taxon>Lachnospiraceae</taxon>
        <taxon>Schaedlerella</taxon>
    </lineage>
</organism>
<feature type="region of interest" description="Disordered" evidence="1">
    <location>
        <begin position="113"/>
        <end position="158"/>
    </location>
</feature>
<feature type="transmembrane region" description="Helical" evidence="2">
    <location>
        <begin position="50"/>
        <end position="68"/>
    </location>
</feature>
<accession>A0A426DKX9</accession>
<sequence>MEVKINKEIRNYTESMFFGLSMRQFLFSVLACGVAVGLFFLLRGRFGMETVSWMCVLGASPFAVMGFVRYNGMTAEQFVWAWIKSEFIMPKKLLFVPENLYYEAVKNAIEAHEKGTPAVQKKRKKRKRRAKRSRKTGETEKAGKKNKKVRKRKEVDHD</sequence>
<dbReference type="RefSeq" id="WP_125128762.1">
    <property type="nucleotide sequence ID" value="NZ_RHJS01000002.1"/>
</dbReference>
<dbReference type="Pfam" id="PF12666">
    <property type="entry name" value="PrgI"/>
    <property type="match status" value="1"/>
</dbReference>
<feature type="transmembrane region" description="Helical" evidence="2">
    <location>
        <begin position="25"/>
        <end position="44"/>
    </location>
</feature>
<keyword evidence="2" id="KW-0472">Membrane</keyword>
<name>A0A426DKX9_9FIRM</name>
<dbReference type="InterPro" id="IPR024414">
    <property type="entry name" value="Uncharacterised_PrgI"/>
</dbReference>
<proteinExistence type="predicted"/>
<evidence type="ECO:0000313" key="3">
    <source>
        <dbReference type="EMBL" id="RRK33509.1"/>
    </source>
</evidence>
<keyword evidence="2" id="KW-0812">Transmembrane</keyword>
<keyword evidence="4" id="KW-1185">Reference proteome</keyword>
<dbReference type="Proteomes" id="UP000274920">
    <property type="component" value="Unassembled WGS sequence"/>
</dbReference>
<evidence type="ECO:0000256" key="2">
    <source>
        <dbReference type="SAM" id="Phobius"/>
    </source>
</evidence>
<comment type="caution">
    <text evidence="3">The sequence shown here is derived from an EMBL/GenBank/DDBJ whole genome shotgun (WGS) entry which is preliminary data.</text>
</comment>
<dbReference type="EMBL" id="RHJS01000002">
    <property type="protein sequence ID" value="RRK33509.1"/>
    <property type="molecule type" value="Genomic_DNA"/>
</dbReference>
<keyword evidence="2" id="KW-1133">Transmembrane helix</keyword>
<reference evidence="3" key="1">
    <citation type="submission" date="2018-10" db="EMBL/GenBank/DDBJ databases">
        <title>Schaedlerella arabinophila gen. nov. sp. nov., isolated from the mouse intestinal tract and comparative analysis with the genome of the closely related altered Schaedler flora strain ASF502.</title>
        <authorList>
            <person name="Miyake S."/>
            <person name="Soh M."/>
            <person name="Seedorf H."/>
        </authorList>
    </citation>
    <scope>NUCLEOTIDE SEQUENCE [LARGE SCALE GENOMIC DNA]</scope>
    <source>
        <strain evidence="3">DSM 106076</strain>
    </source>
</reference>
<dbReference type="AlphaFoldDB" id="A0A426DKX9"/>
<protein>
    <submittedName>
        <fullName evidence="3">PrgI family protein</fullName>
    </submittedName>
</protein>